<accession>A0A7R9ARG4</accession>
<dbReference type="EMBL" id="OC000881">
    <property type="protein sequence ID" value="CAD7258571.1"/>
    <property type="molecule type" value="Genomic_DNA"/>
</dbReference>
<gene>
    <name evidence="2" type="ORF">TSIB3V08_LOCUS2797</name>
</gene>
<evidence type="ECO:0000256" key="1">
    <source>
        <dbReference type="SAM" id="MobiDB-lite"/>
    </source>
</evidence>
<name>A0A7R9ARG4_TIMSH</name>
<feature type="region of interest" description="Disordered" evidence="1">
    <location>
        <begin position="304"/>
        <end position="338"/>
    </location>
</feature>
<proteinExistence type="predicted"/>
<feature type="compositionally biased region" description="Polar residues" evidence="1">
    <location>
        <begin position="313"/>
        <end position="322"/>
    </location>
</feature>
<evidence type="ECO:0000313" key="2">
    <source>
        <dbReference type="EMBL" id="CAD7258571.1"/>
    </source>
</evidence>
<reference evidence="2" key="1">
    <citation type="submission" date="2020-11" db="EMBL/GenBank/DDBJ databases">
        <authorList>
            <person name="Tran Van P."/>
        </authorList>
    </citation>
    <scope>NUCLEOTIDE SEQUENCE</scope>
</reference>
<organism evidence="2">
    <name type="scientific">Timema shepardi</name>
    <name type="common">Walking stick</name>
    <dbReference type="NCBI Taxonomy" id="629360"/>
    <lineage>
        <taxon>Eukaryota</taxon>
        <taxon>Metazoa</taxon>
        <taxon>Ecdysozoa</taxon>
        <taxon>Arthropoda</taxon>
        <taxon>Hexapoda</taxon>
        <taxon>Insecta</taxon>
        <taxon>Pterygota</taxon>
        <taxon>Neoptera</taxon>
        <taxon>Polyneoptera</taxon>
        <taxon>Phasmatodea</taxon>
        <taxon>Timematodea</taxon>
        <taxon>Timematoidea</taxon>
        <taxon>Timematidae</taxon>
        <taxon>Timema</taxon>
    </lineage>
</organism>
<sequence>MASLVLTDSPQLNSDSQHLVTFVAHSPCSPLPLAVMVDVLDDGNLDGVRLGDVDRHLLLHVHWHVLVDGERHVLLHVERDVFLHGDVDRLHDGHLDPLGLSHVHGVRLGDGHDDGLRDLDGDRMREGDPDVFDLRLGVAVCAPMGVVTSSLFATAAVSPTAMSPTADITTTTTQTYPTPGLAFLKGPIPRLSSDRFGHPTSSLLLSQWMEPFPLHQSLKHDGLPLHLVTTGCVCPSFRDERLTLSIIGRPVYCKSYALHYASTEVGNISTASYQPFGLYALSTNYANGLGIGKVELEEVNPNLRGGRVENHLGKTNSSSPDRYSNLDLPVLSSRAQHD</sequence>
<protein>
    <submittedName>
        <fullName evidence="2">Uncharacterized protein</fullName>
    </submittedName>
</protein>
<dbReference type="AlphaFoldDB" id="A0A7R9ARG4"/>